<evidence type="ECO:0000313" key="2">
    <source>
        <dbReference type="EMBL" id="GAA4114284.1"/>
    </source>
</evidence>
<dbReference type="PANTHER" id="PTHR37318">
    <property type="entry name" value="BSL7504 PROTEIN"/>
    <property type="match status" value="1"/>
</dbReference>
<comment type="caution">
    <text evidence="2">The sequence shown here is derived from an EMBL/GenBank/DDBJ whole genome shotgun (WGS) entry which is preliminary data.</text>
</comment>
<dbReference type="EMBL" id="BAAAZH010000010">
    <property type="protein sequence ID" value="GAA4114284.1"/>
    <property type="molecule type" value="Genomic_DNA"/>
</dbReference>
<sequence>MIDDLDPLIHAPKRLAAMAILEISTQATFPALRERLAVSDSDLSKQMSALEAAGYVEVRKSGRGRGSTTTFRITDAGRSAYRRHRRALEAILTSDPSPDVVPER</sequence>
<protein>
    <submittedName>
        <fullName evidence="2">Transcriptional regulator</fullName>
    </submittedName>
</protein>
<keyword evidence="3" id="KW-1185">Reference proteome</keyword>
<name>A0ABP7XF42_9ACTN</name>
<dbReference type="Proteomes" id="UP001501495">
    <property type="component" value="Unassembled WGS sequence"/>
</dbReference>
<dbReference type="RefSeq" id="WP_344732383.1">
    <property type="nucleotide sequence ID" value="NZ_BAAAZH010000010.1"/>
</dbReference>
<dbReference type="PANTHER" id="PTHR37318:SF1">
    <property type="entry name" value="BSL7504 PROTEIN"/>
    <property type="match status" value="1"/>
</dbReference>
<accession>A0ABP7XF42</accession>
<evidence type="ECO:0000259" key="1">
    <source>
        <dbReference type="Pfam" id="PF13601"/>
    </source>
</evidence>
<feature type="domain" description="Winged helix DNA-binding" evidence="1">
    <location>
        <begin position="14"/>
        <end position="92"/>
    </location>
</feature>
<dbReference type="SUPFAM" id="SSF46785">
    <property type="entry name" value="Winged helix' DNA-binding domain"/>
    <property type="match status" value="1"/>
</dbReference>
<reference evidence="3" key="1">
    <citation type="journal article" date="2019" name="Int. J. Syst. Evol. Microbiol.">
        <title>The Global Catalogue of Microorganisms (GCM) 10K type strain sequencing project: providing services to taxonomists for standard genome sequencing and annotation.</title>
        <authorList>
            <consortium name="The Broad Institute Genomics Platform"/>
            <consortium name="The Broad Institute Genome Sequencing Center for Infectious Disease"/>
            <person name="Wu L."/>
            <person name="Ma J."/>
        </authorList>
    </citation>
    <scope>NUCLEOTIDE SEQUENCE [LARGE SCALE GENOMIC DNA]</scope>
    <source>
        <strain evidence="3">JCM 16703</strain>
    </source>
</reference>
<evidence type="ECO:0000313" key="3">
    <source>
        <dbReference type="Proteomes" id="UP001501495"/>
    </source>
</evidence>
<dbReference type="Gene3D" id="1.10.10.10">
    <property type="entry name" value="Winged helix-like DNA-binding domain superfamily/Winged helix DNA-binding domain"/>
    <property type="match status" value="1"/>
</dbReference>
<dbReference type="Pfam" id="PF13601">
    <property type="entry name" value="HTH_34"/>
    <property type="match status" value="1"/>
</dbReference>
<proteinExistence type="predicted"/>
<dbReference type="InterPro" id="IPR027395">
    <property type="entry name" value="WH_DNA-bd_dom"/>
</dbReference>
<dbReference type="InterPro" id="IPR036390">
    <property type="entry name" value="WH_DNA-bd_sf"/>
</dbReference>
<gene>
    <name evidence="2" type="ORF">GCM10022215_12230</name>
</gene>
<dbReference type="InterPro" id="IPR036388">
    <property type="entry name" value="WH-like_DNA-bd_sf"/>
</dbReference>
<organism evidence="2 3">
    <name type="scientific">Nocardioides fonticola</name>
    <dbReference type="NCBI Taxonomy" id="450363"/>
    <lineage>
        <taxon>Bacteria</taxon>
        <taxon>Bacillati</taxon>
        <taxon>Actinomycetota</taxon>
        <taxon>Actinomycetes</taxon>
        <taxon>Propionibacteriales</taxon>
        <taxon>Nocardioidaceae</taxon>
        <taxon>Nocardioides</taxon>
    </lineage>
</organism>